<dbReference type="Pfam" id="PF07719">
    <property type="entry name" value="TPR_2"/>
    <property type="match status" value="1"/>
</dbReference>
<dbReference type="PANTHER" id="PTHR11071">
    <property type="entry name" value="PEPTIDYL-PROLYL CIS-TRANS ISOMERASE"/>
    <property type="match status" value="1"/>
</dbReference>
<dbReference type="PROSITE" id="PS50293">
    <property type="entry name" value="TPR_REGION"/>
    <property type="match status" value="1"/>
</dbReference>
<reference evidence="6 7" key="1">
    <citation type="submission" date="2023-09" db="EMBL/GenBank/DDBJ databases">
        <title>Genomes of two closely related lineages of the louse Polyplax serrata with different host specificities.</title>
        <authorList>
            <person name="Martinu J."/>
            <person name="Tarabai H."/>
            <person name="Stefka J."/>
            <person name="Hypsa V."/>
        </authorList>
    </citation>
    <scope>NUCLEOTIDE SEQUENCE [LARGE SCALE GENOMIC DNA]</scope>
    <source>
        <strain evidence="6">98ZLc_SE</strain>
    </source>
</reference>
<keyword evidence="3 4" id="KW-0802">TPR repeat</keyword>
<dbReference type="InterPro" id="IPR019734">
    <property type="entry name" value="TPR_rpt"/>
</dbReference>
<gene>
    <name evidence="6" type="ORF">RUM44_009718</name>
</gene>
<evidence type="ECO:0000259" key="5">
    <source>
        <dbReference type="PROSITE" id="PS50072"/>
    </source>
</evidence>
<evidence type="ECO:0000256" key="3">
    <source>
        <dbReference type="ARBA" id="ARBA00022803"/>
    </source>
</evidence>
<feature type="repeat" description="TPR" evidence="4">
    <location>
        <begin position="304"/>
        <end position="337"/>
    </location>
</feature>
<feature type="domain" description="PPIase cyclophilin-type" evidence="5">
    <location>
        <begin position="9"/>
        <end position="172"/>
    </location>
</feature>
<comment type="caution">
    <text evidence="6">The sequence shown here is derived from an EMBL/GenBank/DDBJ whole genome shotgun (WGS) entry which is preliminary data.</text>
</comment>
<dbReference type="InterPro" id="IPR002130">
    <property type="entry name" value="Cyclophilin-type_PPIase_dom"/>
</dbReference>
<dbReference type="EMBL" id="JAWJWF010000045">
    <property type="protein sequence ID" value="KAK6627241.1"/>
    <property type="molecule type" value="Genomic_DNA"/>
</dbReference>
<dbReference type="SUPFAM" id="SSF48452">
    <property type="entry name" value="TPR-like"/>
    <property type="match status" value="1"/>
</dbReference>
<dbReference type="Gene3D" id="1.25.40.10">
    <property type="entry name" value="Tetratricopeptide repeat domain"/>
    <property type="match status" value="1"/>
</dbReference>
<protein>
    <recommendedName>
        <fullName evidence="5">PPIase cyclophilin-type domain-containing protein</fullName>
    </recommendedName>
</protein>
<organism evidence="6 7">
    <name type="scientific">Polyplax serrata</name>
    <name type="common">Common mouse louse</name>
    <dbReference type="NCBI Taxonomy" id="468196"/>
    <lineage>
        <taxon>Eukaryota</taxon>
        <taxon>Metazoa</taxon>
        <taxon>Ecdysozoa</taxon>
        <taxon>Arthropoda</taxon>
        <taxon>Hexapoda</taxon>
        <taxon>Insecta</taxon>
        <taxon>Pterygota</taxon>
        <taxon>Neoptera</taxon>
        <taxon>Paraneoptera</taxon>
        <taxon>Psocodea</taxon>
        <taxon>Troctomorpha</taxon>
        <taxon>Phthiraptera</taxon>
        <taxon>Anoplura</taxon>
        <taxon>Polyplacidae</taxon>
        <taxon>Polyplax</taxon>
    </lineage>
</organism>
<dbReference type="Proteomes" id="UP001359485">
    <property type="component" value="Unassembled WGS sequence"/>
</dbReference>
<dbReference type="PRINTS" id="PR00153">
    <property type="entry name" value="CSAPPISMRASE"/>
</dbReference>
<dbReference type="InterPro" id="IPR029000">
    <property type="entry name" value="Cyclophilin-like_dom_sf"/>
</dbReference>
<proteinExistence type="predicted"/>
<dbReference type="Pfam" id="PF00160">
    <property type="entry name" value="Pro_isomerase"/>
    <property type="match status" value="1"/>
</dbReference>
<dbReference type="InterPro" id="IPR011990">
    <property type="entry name" value="TPR-like_helical_dom_sf"/>
</dbReference>
<evidence type="ECO:0000256" key="1">
    <source>
        <dbReference type="ARBA" id="ARBA00000971"/>
    </source>
</evidence>
<evidence type="ECO:0000313" key="7">
    <source>
        <dbReference type="Proteomes" id="UP001359485"/>
    </source>
</evidence>
<evidence type="ECO:0000313" key="6">
    <source>
        <dbReference type="EMBL" id="KAK6627241.1"/>
    </source>
</evidence>
<dbReference type="SMART" id="SM00028">
    <property type="entry name" value="TPR"/>
    <property type="match status" value="1"/>
</dbReference>
<evidence type="ECO:0000256" key="4">
    <source>
        <dbReference type="PROSITE-ProRule" id="PRU00339"/>
    </source>
</evidence>
<evidence type="ECO:0000256" key="2">
    <source>
        <dbReference type="ARBA" id="ARBA00022737"/>
    </source>
</evidence>
<keyword evidence="2" id="KW-0677">Repeat</keyword>
<name>A0ABR1ATH7_POLSC</name>
<sequence length="370" mass="41948">MNNTNPIVYMDIRIDDERVGRIIIELFASVVPKTAENFLALCLGNHYSCTSGKKLHYKGTIFHKTVPGVFIQGGDVTNFDGTAGESIFGSPFEDENYILQHDRPGVLSAVNSGQNCNNSQFIITVGQCPHLDGCSVVFGQVRKGLACAIEISEVKTEDDQPLMKCVIEDCGQLLPNEPWNFVDNDETQDTFPPDPRDLTIQNCQLLDMLNIINIIRESGNYFFSKENYVEAGRKYKKGIRYVQYWASPLHNTLETNSKTELINELEKAKMSLMLNSAAVALKKGLFRHTLNLCNEIVRKEKGNAKAYFRRGLALKHLNDFEGALEEQRKALSLAPNDKCIIDEINKINNMKKKYLLQEKKVFSRMFNQYK</sequence>
<comment type="catalytic activity">
    <reaction evidence="1">
        <text>[protein]-peptidylproline (omega=180) = [protein]-peptidylproline (omega=0)</text>
        <dbReference type="Rhea" id="RHEA:16237"/>
        <dbReference type="Rhea" id="RHEA-COMP:10747"/>
        <dbReference type="Rhea" id="RHEA-COMP:10748"/>
        <dbReference type="ChEBI" id="CHEBI:83833"/>
        <dbReference type="ChEBI" id="CHEBI:83834"/>
        <dbReference type="EC" id="5.2.1.8"/>
    </reaction>
</comment>
<dbReference type="SUPFAM" id="SSF50891">
    <property type="entry name" value="Cyclophilin-like"/>
    <property type="match status" value="1"/>
</dbReference>
<dbReference type="PROSITE" id="PS50072">
    <property type="entry name" value="CSA_PPIASE_2"/>
    <property type="match status" value="1"/>
</dbReference>
<dbReference type="PANTHER" id="PTHR11071:SF561">
    <property type="entry name" value="PEPTIDYL-PROLYL CIS-TRANS ISOMERASE D-RELATED"/>
    <property type="match status" value="1"/>
</dbReference>
<keyword evidence="7" id="KW-1185">Reference proteome</keyword>
<dbReference type="Gene3D" id="2.40.100.10">
    <property type="entry name" value="Cyclophilin-like"/>
    <property type="match status" value="1"/>
</dbReference>
<dbReference type="PROSITE" id="PS50005">
    <property type="entry name" value="TPR"/>
    <property type="match status" value="1"/>
</dbReference>
<dbReference type="InterPro" id="IPR013105">
    <property type="entry name" value="TPR_2"/>
</dbReference>
<accession>A0ABR1ATH7</accession>